<evidence type="ECO:0000256" key="1">
    <source>
        <dbReference type="SAM" id="Phobius"/>
    </source>
</evidence>
<dbReference type="Proteomes" id="UP000677244">
    <property type="component" value="Unassembled WGS sequence"/>
</dbReference>
<gene>
    <name evidence="2" type="ORF">J7I42_14900</name>
</gene>
<proteinExistence type="predicted"/>
<feature type="transmembrane region" description="Helical" evidence="1">
    <location>
        <begin position="117"/>
        <end position="139"/>
    </location>
</feature>
<protein>
    <recommendedName>
        <fullName evidence="4">2TM domain-containing protein</fullName>
    </recommendedName>
</protein>
<evidence type="ECO:0008006" key="4">
    <source>
        <dbReference type="Google" id="ProtNLM"/>
    </source>
</evidence>
<reference evidence="2 3" key="1">
    <citation type="submission" date="2021-03" db="EMBL/GenBank/DDBJ databases">
        <title>Assistant Professor.</title>
        <authorList>
            <person name="Huq M.A."/>
        </authorList>
    </citation>
    <scope>NUCLEOTIDE SEQUENCE [LARGE SCALE GENOMIC DNA]</scope>
    <source>
        <strain evidence="2 3">MAH-29</strain>
    </source>
</reference>
<dbReference type="EMBL" id="JAGHKO010000004">
    <property type="protein sequence ID" value="MBO9201568.1"/>
    <property type="molecule type" value="Genomic_DNA"/>
</dbReference>
<keyword evidence="1" id="KW-0812">Transmembrane</keyword>
<keyword evidence="1" id="KW-1133">Transmembrane helix</keyword>
<feature type="transmembrane region" description="Helical" evidence="1">
    <location>
        <begin position="145"/>
        <end position="167"/>
    </location>
</feature>
<comment type="caution">
    <text evidence="2">The sequence shown here is derived from an EMBL/GenBank/DDBJ whole genome shotgun (WGS) entry which is preliminary data.</text>
</comment>
<keyword evidence="3" id="KW-1185">Reference proteome</keyword>
<accession>A0ABS3YUX9</accession>
<feature type="transmembrane region" description="Helical" evidence="1">
    <location>
        <begin position="65"/>
        <end position="84"/>
    </location>
</feature>
<dbReference type="RefSeq" id="WP_209139622.1">
    <property type="nucleotide sequence ID" value="NZ_JAGHKO010000004.1"/>
</dbReference>
<name>A0ABS3YUX9_9BACT</name>
<keyword evidence="1" id="KW-0472">Membrane</keyword>
<sequence>MSSNINFKDLWKQQPVIEPDMKDLVNRLHQFKQSNIRRLIMTNILLIATSLFIGFVWYYYQPKFITTKMGIVITVLAMVIYLFVYNKMAALFNKIDNTSDNTHYLQKLIIIKGKQRFLQHTMMNLYFAMLMTGICLYMYEYTSRMTMTAGIITYAVTLTWFIFNWFYIRPKTIKKQQAKLDDLISKFDGINKQILDDSHLL</sequence>
<feature type="transmembrane region" description="Helical" evidence="1">
    <location>
        <begin position="39"/>
        <end position="59"/>
    </location>
</feature>
<organism evidence="2 3">
    <name type="scientific">Niastella soli</name>
    <dbReference type="NCBI Taxonomy" id="2821487"/>
    <lineage>
        <taxon>Bacteria</taxon>
        <taxon>Pseudomonadati</taxon>
        <taxon>Bacteroidota</taxon>
        <taxon>Chitinophagia</taxon>
        <taxon>Chitinophagales</taxon>
        <taxon>Chitinophagaceae</taxon>
        <taxon>Niastella</taxon>
    </lineage>
</organism>
<evidence type="ECO:0000313" key="2">
    <source>
        <dbReference type="EMBL" id="MBO9201568.1"/>
    </source>
</evidence>
<evidence type="ECO:0000313" key="3">
    <source>
        <dbReference type="Proteomes" id="UP000677244"/>
    </source>
</evidence>